<dbReference type="RefSeq" id="WP_075763811.1">
    <property type="nucleotide sequence ID" value="NZ_CP016076.1"/>
</dbReference>
<dbReference type="SUPFAM" id="SSF53955">
    <property type="entry name" value="Lysozyme-like"/>
    <property type="match status" value="1"/>
</dbReference>
<gene>
    <name evidence="4" type="ORF">UA74_03720</name>
</gene>
<evidence type="ECO:0000256" key="1">
    <source>
        <dbReference type="SAM" id="MobiDB-lite"/>
    </source>
</evidence>
<feature type="domain" description="Transglycosylase SLT" evidence="3">
    <location>
        <begin position="234"/>
        <end position="279"/>
    </location>
</feature>
<dbReference type="CDD" id="cd13399">
    <property type="entry name" value="Slt35-like"/>
    <property type="match status" value="1"/>
</dbReference>
<organism evidence="4 5">
    <name type="scientific">Actinoalloteichus fjordicus</name>
    <dbReference type="NCBI Taxonomy" id="1612552"/>
    <lineage>
        <taxon>Bacteria</taxon>
        <taxon>Bacillati</taxon>
        <taxon>Actinomycetota</taxon>
        <taxon>Actinomycetes</taxon>
        <taxon>Pseudonocardiales</taxon>
        <taxon>Pseudonocardiaceae</taxon>
        <taxon>Actinoalloteichus</taxon>
    </lineage>
</organism>
<feature type="transmembrane region" description="Helical" evidence="2">
    <location>
        <begin position="20"/>
        <end position="42"/>
    </location>
</feature>
<evidence type="ECO:0000259" key="3">
    <source>
        <dbReference type="Pfam" id="PF13406"/>
    </source>
</evidence>
<feature type="region of interest" description="Disordered" evidence="1">
    <location>
        <begin position="52"/>
        <end position="116"/>
    </location>
</feature>
<evidence type="ECO:0000313" key="5">
    <source>
        <dbReference type="Proteomes" id="UP000185511"/>
    </source>
</evidence>
<reference evidence="5" key="1">
    <citation type="submission" date="2016-06" db="EMBL/GenBank/DDBJ databases">
        <title>Complete genome sequence of Actinoalloteichus fjordicus DSM 46855 (=ADI127-17), type strain of the new species Actinoalloteichus fjordicus.</title>
        <authorList>
            <person name="Ruckert C."/>
            <person name="Nouioui I."/>
            <person name="Willmese J."/>
            <person name="van Wezel G."/>
            <person name="Klenk H.-P."/>
            <person name="Kalinowski J."/>
            <person name="Zotchev S.B."/>
        </authorList>
    </citation>
    <scope>NUCLEOTIDE SEQUENCE [LARGE SCALE GENOMIC DNA]</scope>
    <source>
        <strain evidence="5">ADI127-7</strain>
    </source>
</reference>
<feature type="compositionally biased region" description="Pro residues" evidence="1">
    <location>
        <begin position="65"/>
        <end position="90"/>
    </location>
</feature>
<evidence type="ECO:0000313" key="4">
    <source>
        <dbReference type="EMBL" id="APU12824.1"/>
    </source>
</evidence>
<evidence type="ECO:0000256" key="2">
    <source>
        <dbReference type="SAM" id="Phobius"/>
    </source>
</evidence>
<dbReference type="AlphaFoldDB" id="A0AAC9LAL2"/>
<dbReference type="PANTHER" id="PTHR30163">
    <property type="entry name" value="MEMBRANE-BOUND LYTIC MUREIN TRANSGLYCOSYLASE B"/>
    <property type="match status" value="1"/>
</dbReference>
<dbReference type="Pfam" id="PF13406">
    <property type="entry name" value="SLT_2"/>
    <property type="match status" value="1"/>
</dbReference>
<dbReference type="InterPro" id="IPR043426">
    <property type="entry name" value="MltB-like"/>
</dbReference>
<dbReference type="InterPro" id="IPR031304">
    <property type="entry name" value="SLT_2"/>
</dbReference>
<dbReference type="EMBL" id="CP016076">
    <property type="protein sequence ID" value="APU12824.1"/>
    <property type="molecule type" value="Genomic_DNA"/>
</dbReference>
<dbReference type="InterPro" id="IPR023346">
    <property type="entry name" value="Lysozyme-like_dom_sf"/>
</dbReference>
<dbReference type="PANTHER" id="PTHR30163:SF8">
    <property type="entry name" value="LYTIC MUREIN TRANSGLYCOSYLASE"/>
    <property type="match status" value="1"/>
</dbReference>
<keyword evidence="2" id="KW-1133">Transmembrane helix</keyword>
<accession>A0AAC9LAL2</accession>
<keyword evidence="2" id="KW-0812">Transmembrane</keyword>
<proteinExistence type="predicted"/>
<name>A0AAC9LAL2_9PSEU</name>
<dbReference type="Proteomes" id="UP000185511">
    <property type="component" value="Chromosome"/>
</dbReference>
<protein>
    <submittedName>
        <fullName evidence="4">Transglycosylase SLT domain</fullName>
    </submittedName>
</protein>
<dbReference type="KEGG" id="acad:UA74_03720"/>
<keyword evidence="5" id="KW-1185">Reference proteome</keyword>
<dbReference type="Gene3D" id="1.10.530.10">
    <property type="match status" value="1"/>
</dbReference>
<dbReference type="GO" id="GO:0009253">
    <property type="term" value="P:peptidoglycan catabolic process"/>
    <property type="evidence" value="ECO:0007669"/>
    <property type="project" value="TreeGrafter"/>
</dbReference>
<dbReference type="GO" id="GO:0008933">
    <property type="term" value="F:peptidoglycan lytic transglycosylase activity"/>
    <property type="evidence" value="ECO:0007669"/>
    <property type="project" value="TreeGrafter"/>
</dbReference>
<sequence>MSDFRSSLRENGLLSHPLRWAVLVSGLFVLVIVGGFFAVALWSIGERVAREPEPEPELGQEQRPVEPPPRVPVDPAPVEPDVAAPPPALMPAPDLEAIGAGGDGPGDSPPETADPEAVELGLSDSDVAMRASTDPLDVWAREMATVVDAPPLALRAYANAESRLRAEQPACGISWTMLIGIGRVESDHGRFAGAELGNDSRPSIPIYGVPLDGSSGVLAIPDTDGGELDGDDVWDRAMGPMQFLPETWELFGRDADGDGVADPQRLDDAALSAATYLCAADRDLTSGPGWWSAVFSYNNSVDYGQRVFGLAETYAGYVPEEP</sequence>
<keyword evidence="2" id="KW-0472">Membrane</keyword>